<proteinExistence type="predicted"/>
<keyword evidence="2" id="KW-0808">Transferase</keyword>
<dbReference type="Proteomes" id="UP000676079">
    <property type="component" value="Chromosome"/>
</dbReference>
<dbReference type="InterPro" id="IPR029063">
    <property type="entry name" value="SAM-dependent_MTases_sf"/>
</dbReference>
<keyword evidence="3" id="KW-0949">S-adenosyl-L-methionine</keyword>
<evidence type="ECO:0000313" key="6">
    <source>
        <dbReference type="Proteomes" id="UP000676079"/>
    </source>
</evidence>
<evidence type="ECO:0000259" key="4">
    <source>
        <dbReference type="Pfam" id="PF13649"/>
    </source>
</evidence>
<dbReference type="PANTHER" id="PTHR43464">
    <property type="entry name" value="METHYLTRANSFERASE"/>
    <property type="match status" value="1"/>
</dbReference>
<accession>A0ABX8BNT4</accession>
<dbReference type="RefSeq" id="WP_220564602.1">
    <property type="nucleotide sequence ID" value="NZ_CP074133.1"/>
</dbReference>
<dbReference type="GO" id="GO:0008168">
    <property type="term" value="F:methyltransferase activity"/>
    <property type="evidence" value="ECO:0007669"/>
    <property type="project" value="UniProtKB-KW"/>
</dbReference>
<gene>
    <name evidence="5" type="ORF">KGD84_03050</name>
</gene>
<keyword evidence="6" id="KW-1185">Reference proteome</keyword>
<evidence type="ECO:0000256" key="2">
    <source>
        <dbReference type="ARBA" id="ARBA00022679"/>
    </source>
</evidence>
<dbReference type="Pfam" id="PF13649">
    <property type="entry name" value="Methyltransf_25"/>
    <property type="match status" value="1"/>
</dbReference>
<evidence type="ECO:0000256" key="1">
    <source>
        <dbReference type="ARBA" id="ARBA00022603"/>
    </source>
</evidence>
<evidence type="ECO:0000256" key="3">
    <source>
        <dbReference type="ARBA" id="ARBA00022691"/>
    </source>
</evidence>
<sequence length="271" mass="28860">MTFIGMTAAVHSLDLPGTEVIPIYEGFHGYIYGSLAEANTADLDLVRARLGSGPLRVLDLCCGMGRFARALAAEGHTVTAVDLSADMIAQAEEMWRPLAADAPGEVVFEAADATALEPGEPFDAVLIGGLSVNTFDASGRRALLEAARSYLRPGGTLLFDHFPAPEKAGDPAYHTFPFPGEDGSAFTVLSVFQTPEEGTQITNMYSEIIDAEGATRRFLSSETVTYTDAEELRAELERSGLRVVEELDTTPPAESGSSVAPRSVLVRCEAV</sequence>
<organism evidence="5 6">
    <name type="scientific">Nocardiopsis changdeensis</name>
    <dbReference type="NCBI Taxonomy" id="2831969"/>
    <lineage>
        <taxon>Bacteria</taxon>
        <taxon>Bacillati</taxon>
        <taxon>Actinomycetota</taxon>
        <taxon>Actinomycetes</taxon>
        <taxon>Streptosporangiales</taxon>
        <taxon>Nocardiopsidaceae</taxon>
        <taxon>Nocardiopsis</taxon>
    </lineage>
</organism>
<dbReference type="CDD" id="cd02440">
    <property type="entry name" value="AdoMet_MTases"/>
    <property type="match status" value="1"/>
</dbReference>
<keyword evidence="1 5" id="KW-0489">Methyltransferase</keyword>
<reference evidence="5 6" key="1">
    <citation type="submission" date="2021-05" db="EMBL/GenBank/DDBJ databases">
        <title>Direct Submission.</title>
        <authorList>
            <person name="Li K."/>
            <person name="Gao J."/>
        </authorList>
    </citation>
    <scope>NUCLEOTIDE SEQUENCE [LARGE SCALE GENOMIC DNA]</scope>
    <source>
        <strain evidence="5 6">Mg02</strain>
    </source>
</reference>
<dbReference type="PANTHER" id="PTHR43464:SF19">
    <property type="entry name" value="UBIQUINONE BIOSYNTHESIS O-METHYLTRANSFERASE, MITOCHONDRIAL"/>
    <property type="match status" value="1"/>
</dbReference>
<protein>
    <submittedName>
        <fullName evidence="5">Class I SAM-dependent methyltransferase</fullName>
    </submittedName>
</protein>
<name>A0ABX8BNT4_9ACTN</name>
<evidence type="ECO:0000313" key="5">
    <source>
        <dbReference type="EMBL" id="QUX23380.1"/>
    </source>
</evidence>
<dbReference type="Gene3D" id="3.40.50.150">
    <property type="entry name" value="Vaccinia Virus protein VP39"/>
    <property type="match status" value="1"/>
</dbReference>
<feature type="domain" description="Methyltransferase" evidence="4">
    <location>
        <begin position="57"/>
        <end position="155"/>
    </location>
</feature>
<dbReference type="SUPFAM" id="SSF53335">
    <property type="entry name" value="S-adenosyl-L-methionine-dependent methyltransferases"/>
    <property type="match status" value="1"/>
</dbReference>
<dbReference type="GO" id="GO:0032259">
    <property type="term" value="P:methylation"/>
    <property type="evidence" value="ECO:0007669"/>
    <property type="project" value="UniProtKB-KW"/>
</dbReference>
<dbReference type="EMBL" id="CP074133">
    <property type="protein sequence ID" value="QUX23380.1"/>
    <property type="molecule type" value="Genomic_DNA"/>
</dbReference>
<dbReference type="InterPro" id="IPR041698">
    <property type="entry name" value="Methyltransf_25"/>
</dbReference>